<dbReference type="RefSeq" id="WP_108687439.1">
    <property type="nucleotide sequence ID" value="NZ_QCYK01000002.1"/>
</dbReference>
<comment type="caution">
    <text evidence="1">The sequence shown here is derived from an EMBL/GenBank/DDBJ whole genome shotgun (WGS) entry which is preliminary data.</text>
</comment>
<dbReference type="PANTHER" id="PTHR34986">
    <property type="entry name" value="EVOLVED BETA-GALACTOSIDASE SUBUNIT BETA"/>
    <property type="match status" value="1"/>
</dbReference>
<sequence length="150" mass="16837">MILDTLANAQRYYGLGPKFVKAFEYLLQTDFSQVEKGRYTIDGDDIFAIVNEYDTIDIAGEQMESHRRYIDVQYVASGVERVGHDFMGDKTPSQAYDAEKDFMLFAEAPAFFTVLGAGQFAVFFPTDLHMPNLSVDDAVKVKKVVVKVGV</sequence>
<dbReference type="PANTHER" id="PTHR34986:SF1">
    <property type="entry name" value="PROTEIN YIAL"/>
    <property type="match status" value="1"/>
</dbReference>
<dbReference type="EMBL" id="QCYK01000002">
    <property type="protein sequence ID" value="PUZ25599.1"/>
    <property type="molecule type" value="Genomic_DNA"/>
</dbReference>
<evidence type="ECO:0000313" key="1">
    <source>
        <dbReference type="EMBL" id="PUZ25599.1"/>
    </source>
</evidence>
<dbReference type="OrthoDB" id="9792756at2"/>
<gene>
    <name evidence="1" type="ORF">DCC81_15095</name>
</gene>
<dbReference type="GO" id="GO:0005829">
    <property type="term" value="C:cytosol"/>
    <property type="evidence" value="ECO:0007669"/>
    <property type="project" value="TreeGrafter"/>
</dbReference>
<protein>
    <submittedName>
        <fullName evidence="1">YhcH/YjgK/YiaL family protein</fullName>
    </submittedName>
</protein>
<keyword evidence="2" id="KW-1185">Reference proteome</keyword>
<dbReference type="AlphaFoldDB" id="A0A2T7BH38"/>
<dbReference type="Pfam" id="PF04074">
    <property type="entry name" value="DUF386"/>
    <property type="match status" value="1"/>
</dbReference>
<dbReference type="InterPro" id="IPR037012">
    <property type="entry name" value="NanQ/TabA/YiaL_sf"/>
</dbReference>
<name>A0A2T7BH38_9BACT</name>
<dbReference type="SUPFAM" id="SSF51197">
    <property type="entry name" value="Clavaminate synthase-like"/>
    <property type="match status" value="1"/>
</dbReference>
<dbReference type="Proteomes" id="UP000244450">
    <property type="component" value="Unassembled WGS sequence"/>
</dbReference>
<accession>A0A2T7BH38</accession>
<dbReference type="NCBIfam" id="TIGR00022">
    <property type="entry name" value="YhcH/YjgK/YiaL family protein"/>
    <property type="match status" value="1"/>
</dbReference>
<dbReference type="Gene3D" id="2.60.120.370">
    <property type="entry name" value="YhcH/YjgK/YiaL"/>
    <property type="match status" value="1"/>
</dbReference>
<organism evidence="1 2">
    <name type="scientific">Chitinophaga parva</name>
    <dbReference type="NCBI Taxonomy" id="2169414"/>
    <lineage>
        <taxon>Bacteria</taxon>
        <taxon>Pseudomonadati</taxon>
        <taxon>Bacteroidota</taxon>
        <taxon>Chitinophagia</taxon>
        <taxon>Chitinophagales</taxon>
        <taxon>Chitinophagaceae</taxon>
        <taxon>Chitinophaga</taxon>
    </lineage>
</organism>
<dbReference type="InterPro" id="IPR004375">
    <property type="entry name" value="NanQ/TabA/YiaL"/>
</dbReference>
<evidence type="ECO:0000313" key="2">
    <source>
        <dbReference type="Proteomes" id="UP000244450"/>
    </source>
</evidence>
<reference evidence="1 2" key="1">
    <citation type="submission" date="2018-04" db="EMBL/GenBank/DDBJ databases">
        <title>Chitinophaga fuyangensis sp. nov., isolated from soil in a chemical factory.</title>
        <authorList>
            <person name="Chen K."/>
        </authorList>
    </citation>
    <scope>NUCLEOTIDE SEQUENCE [LARGE SCALE GENOMIC DNA]</scope>
    <source>
        <strain evidence="1 2">LY-1</strain>
    </source>
</reference>
<proteinExistence type="predicted"/>